<dbReference type="Pfam" id="PF12926">
    <property type="entry name" value="MOZART2"/>
    <property type="match status" value="1"/>
</dbReference>
<dbReference type="AlphaFoldDB" id="A0A9L0SL45"/>
<evidence type="ECO:0000256" key="3">
    <source>
        <dbReference type="ARBA" id="ARBA00007286"/>
    </source>
</evidence>
<dbReference type="InterPro" id="IPR024332">
    <property type="entry name" value="MOZART2"/>
</dbReference>
<evidence type="ECO:0000256" key="5">
    <source>
        <dbReference type="ARBA" id="ARBA00023212"/>
    </source>
</evidence>
<keyword evidence="7" id="KW-1185">Reference proteome</keyword>
<keyword evidence="4" id="KW-0963">Cytoplasm</keyword>
<reference evidence="6" key="3">
    <citation type="submission" date="2025-09" db="UniProtKB">
        <authorList>
            <consortium name="Ensembl"/>
        </authorList>
    </citation>
    <scope>IDENTIFICATION</scope>
    <source>
        <strain evidence="6">Thoroughbred</strain>
    </source>
</reference>
<evidence type="ECO:0000313" key="7">
    <source>
        <dbReference type="Proteomes" id="UP000002281"/>
    </source>
</evidence>
<accession>A0A9L0SL45</accession>
<dbReference type="PANTHER" id="PTHR28578:SF2">
    <property type="entry name" value="MITOTIC-SPINDLE ORGANIZING PROTEIN 2"/>
    <property type="match status" value="1"/>
</dbReference>
<sequence>MSWGPGARGPAGRAPSHGPLRWWRLGVEGTLQKLALRRKKALNAQEMARLAWARRAPCARVCLCRIPVALLMLHVAPLAVLQMLRPCAEQRLPSVPQAPAAVSAPIEPNWSLRRPLLFLGPGPAASAVLLHGPTALHLPLSWAPGSLQFSCCLFSPFTGCRNKGSSALGGGQAVAECGSREGSGQRMSCQPIAARLLVAGMGKSPPGRGP</sequence>
<protein>
    <submittedName>
        <fullName evidence="6">Uncharacterized protein</fullName>
    </submittedName>
</protein>
<name>A0A9L0SL45_HORSE</name>
<evidence type="ECO:0000256" key="2">
    <source>
        <dbReference type="ARBA" id="ARBA00004300"/>
    </source>
</evidence>
<evidence type="ECO:0000256" key="4">
    <source>
        <dbReference type="ARBA" id="ARBA00022490"/>
    </source>
</evidence>
<dbReference type="PANTHER" id="PTHR28578">
    <property type="entry name" value="MITOTIC-SPINDLE ORGANIZING PROTEIN 2A-RELATED"/>
    <property type="match status" value="1"/>
</dbReference>
<evidence type="ECO:0000256" key="1">
    <source>
        <dbReference type="ARBA" id="ARBA00004186"/>
    </source>
</evidence>
<comment type="similarity">
    <text evidence="3">Belongs to the MOZART2 family.</text>
</comment>
<keyword evidence="5" id="KW-0206">Cytoskeleton</keyword>
<dbReference type="Ensembl" id="ENSECAT00000108552.1">
    <property type="protein sequence ID" value="ENSECAP00000075661.1"/>
    <property type="gene ID" value="ENSECAG00000048267.1"/>
</dbReference>
<dbReference type="Proteomes" id="UP000002281">
    <property type="component" value="Chromosome 8"/>
</dbReference>
<comment type="subcellular location">
    <subcellularLocation>
        <location evidence="2">Cytoplasm</location>
        <location evidence="2">Cytoskeleton</location>
        <location evidence="2">Microtubule organizing center</location>
        <location evidence="2">Centrosome</location>
    </subcellularLocation>
    <subcellularLocation>
        <location evidence="1">Cytoplasm</location>
        <location evidence="1">Cytoskeleton</location>
        <location evidence="1">Spindle</location>
    </subcellularLocation>
</comment>
<proteinExistence type="inferred from homology"/>
<dbReference type="GO" id="GO:0005819">
    <property type="term" value="C:spindle"/>
    <property type="evidence" value="ECO:0000318"/>
    <property type="project" value="GO_Central"/>
</dbReference>
<organism evidence="6 7">
    <name type="scientific">Equus caballus</name>
    <name type="common">Horse</name>
    <dbReference type="NCBI Taxonomy" id="9796"/>
    <lineage>
        <taxon>Eukaryota</taxon>
        <taxon>Metazoa</taxon>
        <taxon>Chordata</taxon>
        <taxon>Craniata</taxon>
        <taxon>Vertebrata</taxon>
        <taxon>Euteleostomi</taxon>
        <taxon>Mammalia</taxon>
        <taxon>Eutheria</taxon>
        <taxon>Laurasiatheria</taxon>
        <taxon>Perissodactyla</taxon>
        <taxon>Equidae</taxon>
        <taxon>Equus</taxon>
    </lineage>
</organism>
<reference evidence="6 7" key="1">
    <citation type="journal article" date="2009" name="Science">
        <title>Genome sequence, comparative analysis, and population genetics of the domestic horse.</title>
        <authorList>
            <consortium name="Broad Institute Genome Sequencing Platform"/>
            <consortium name="Broad Institute Whole Genome Assembly Team"/>
            <person name="Wade C.M."/>
            <person name="Giulotto E."/>
            <person name="Sigurdsson S."/>
            <person name="Zoli M."/>
            <person name="Gnerre S."/>
            <person name="Imsland F."/>
            <person name="Lear T.L."/>
            <person name="Adelson D.L."/>
            <person name="Bailey E."/>
            <person name="Bellone R.R."/>
            <person name="Bloecker H."/>
            <person name="Distl O."/>
            <person name="Edgar R.C."/>
            <person name="Garber M."/>
            <person name="Leeb T."/>
            <person name="Mauceli E."/>
            <person name="MacLeod J.N."/>
            <person name="Penedo M.C.T."/>
            <person name="Raison J.M."/>
            <person name="Sharpe T."/>
            <person name="Vogel J."/>
            <person name="Andersson L."/>
            <person name="Antczak D.F."/>
            <person name="Biagi T."/>
            <person name="Binns M.M."/>
            <person name="Chowdhary B.P."/>
            <person name="Coleman S.J."/>
            <person name="Della Valle G."/>
            <person name="Fryc S."/>
            <person name="Guerin G."/>
            <person name="Hasegawa T."/>
            <person name="Hill E.W."/>
            <person name="Jurka J."/>
            <person name="Kiialainen A."/>
            <person name="Lindgren G."/>
            <person name="Liu J."/>
            <person name="Magnani E."/>
            <person name="Mickelson J.R."/>
            <person name="Murray J."/>
            <person name="Nergadze S.G."/>
            <person name="Onofrio R."/>
            <person name="Pedroni S."/>
            <person name="Piras M.F."/>
            <person name="Raudsepp T."/>
            <person name="Rocchi M."/>
            <person name="Roeed K.H."/>
            <person name="Ryder O.A."/>
            <person name="Searle S."/>
            <person name="Skow L."/>
            <person name="Swinburne J.E."/>
            <person name="Syvaenen A.C."/>
            <person name="Tozaki T."/>
            <person name="Valberg S.J."/>
            <person name="Vaudin M."/>
            <person name="White J.R."/>
            <person name="Zody M.C."/>
            <person name="Lander E.S."/>
            <person name="Lindblad-Toh K."/>
        </authorList>
    </citation>
    <scope>NUCLEOTIDE SEQUENCE [LARGE SCALE GENOMIC DNA]</scope>
    <source>
        <strain evidence="6 7">Thoroughbred</strain>
    </source>
</reference>
<dbReference type="GO" id="GO:0005813">
    <property type="term" value="C:centrosome"/>
    <property type="evidence" value="ECO:0000318"/>
    <property type="project" value="GO_Central"/>
</dbReference>
<dbReference type="GeneTree" id="ENSGT00970000194236"/>
<evidence type="ECO:0000313" key="6">
    <source>
        <dbReference type="Ensembl" id="ENSECAP00000075661.1"/>
    </source>
</evidence>
<reference evidence="6" key="2">
    <citation type="submission" date="2025-08" db="UniProtKB">
        <authorList>
            <consortium name="Ensembl"/>
        </authorList>
    </citation>
    <scope>IDENTIFICATION</scope>
    <source>
        <strain evidence="6">Thoroughbred</strain>
    </source>
</reference>